<evidence type="ECO:0000256" key="5">
    <source>
        <dbReference type="ARBA" id="ARBA00022839"/>
    </source>
</evidence>
<evidence type="ECO:0000256" key="4">
    <source>
        <dbReference type="ARBA" id="ARBA00022801"/>
    </source>
</evidence>
<dbReference type="InterPro" id="IPR004610">
    <property type="entry name" value="RecJ"/>
</dbReference>
<evidence type="ECO:0000259" key="6">
    <source>
        <dbReference type="Pfam" id="PF01368"/>
    </source>
</evidence>
<keyword evidence="4" id="KW-0378">Hydrolase</keyword>
<evidence type="ECO:0000313" key="9">
    <source>
        <dbReference type="EMBL" id="MBD2777099.1"/>
    </source>
</evidence>
<evidence type="ECO:0000256" key="2">
    <source>
        <dbReference type="ARBA" id="ARBA00019841"/>
    </source>
</evidence>
<comment type="caution">
    <text evidence="9">The sequence shown here is derived from an EMBL/GenBank/DDBJ whole genome shotgun (WGS) entry which is preliminary data.</text>
</comment>
<dbReference type="GO" id="GO:0006310">
    <property type="term" value="P:DNA recombination"/>
    <property type="evidence" value="ECO:0007669"/>
    <property type="project" value="InterPro"/>
</dbReference>
<dbReference type="InterPro" id="IPR041122">
    <property type="entry name" value="RecJ_OB"/>
</dbReference>
<dbReference type="Gene3D" id="3.10.310.30">
    <property type="match status" value="1"/>
</dbReference>
<dbReference type="NCBIfam" id="TIGR00644">
    <property type="entry name" value="recJ"/>
    <property type="match status" value="1"/>
</dbReference>
<proteinExistence type="inferred from homology"/>
<dbReference type="GO" id="GO:0006281">
    <property type="term" value="P:DNA repair"/>
    <property type="evidence" value="ECO:0007669"/>
    <property type="project" value="InterPro"/>
</dbReference>
<dbReference type="Gene3D" id="3.90.1640.30">
    <property type="match status" value="1"/>
</dbReference>
<feature type="domain" description="RecJ OB" evidence="8">
    <location>
        <begin position="476"/>
        <end position="585"/>
    </location>
</feature>
<protein>
    <recommendedName>
        <fullName evidence="2">Single-stranded-DNA-specific exonuclease RecJ</fullName>
    </recommendedName>
</protein>
<feature type="domain" description="DDH" evidence="6">
    <location>
        <begin position="86"/>
        <end position="239"/>
    </location>
</feature>
<reference evidence="9" key="1">
    <citation type="submission" date="2020-09" db="EMBL/GenBank/DDBJ databases">
        <title>Iningainema tapete sp. nov. (Scytonemataceae, Cyanobacteria) from greenhouses in central Florida (USA) produces two types of nodularin with biosynthetic potential for microcystin-LR and anabaenopeptins.</title>
        <authorList>
            <person name="Berthold D.E."/>
            <person name="Lefler F.W."/>
            <person name="Huang I.-S."/>
            <person name="Abdulla H."/>
            <person name="Zimba P.V."/>
            <person name="Laughinghouse H.D. IV."/>
        </authorList>
    </citation>
    <scope>NUCLEOTIDE SEQUENCE</scope>
    <source>
        <strain evidence="9">BLCCT55</strain>
    </source>
</reference>
<keyword evidence="3" id="KW-0540">Nuclease</keyword>
<keyword evidence="5 9" id="KW-0269">Exonuclease</keyword>
<keyword evidence="10" id="KW-1185">Reference proteome</keyword>
<evidence type="ECO:0000313" key="10">
    <source>
        <dbReference type="Proteomes" id="UP000629098"/>
    </source>
</evidence>
<organism evidence="9 10">
    <name type="scientific">Iningainema tapete BLCC-T55</name>
    <dbReference type="NCBI Taxonomy" id="2748662"/>
    <lineage>
        <taxon>Bacteria</taxon>
        <taxon>Bacillati</taxon>
        <taxon>Cyanobacteriota</taxon>
        <taxon>Cyanophyceae</taxon>
        <taxon>Nostocales</taxon>
        <taxon>Scytonemataceae</taxon>
        <taxon>Iningainema tapete</taxon>
    </lineage>
</organism>
<evidence type="ECO:0000259" key="7">
    <source>
        <dbReference type="Pfam" id="PF02272"/>
    </source>
</evidence>
<dbReference type="SUPFAM" id="SSF64182">
    <property type="entry name" value="DHH phosphoesterases"/>
    <property type="match status" value="1"/>
</dbReference>
<dbReference type="GO" id="GO:0003676">
    <property type="term" value="F:nucleic acid binding"/>
    <property type="evidence" value="ECO:0007669"/>
    <property type="project" value="InterPro"/>
</dbReference>
<accession>A0A8J6XJE5</accession>
<gene>
    <name evidence="9" type="primary">recJ</name>
    <name evidence="9" type="ORF">ICL16_34925</name>
</gene>
<dbReference type="PANTHER" id="PTHR30255:SF2">
    <property type="entry name" value="SINGLE-STRANDED-DNA-SPECIFIC EXONUCLEASE RECJ"/>
    <property type="match status" value="1"/>
</dbReference>
<dbReference type="AlphaFoldDB" id="A0A8J6XJE5"/>
<sequence>MSEQQWILASTEQPTESFIQAVKKYTPDKRGYFAAQLLWQRGIRDSSQLDAFVNTQSYQAASPFEFGQEMHLAVERLKLARDVGEKIAIWGDFDADGITSTAVLWDGLGQFFTQNTQLIYYIPNRFTESHGLNCKGIDHLVKQDIKLIVTCDTGSTNIQEITYAKELGINIIVTDHHTLPIERPPVTAIINPRYLPSTHSLFNLSGVAVAYLLVEAVYQSLPNIAQQPLEDLLDLVAVGLIADLVQLSGDCRYLAQLGIQRLQEDFQQPPAARRRPGVGRLLELCQKSGDRPTDISFGLGPRINAVSRIQGDATFCVELLTSRDKERVNQLAEVTELANTRRKSLQKDVAQQVAQKLTQLDLSTTSVIVLEDPQWAVGVLGLVAGQVAHDTGRPTILLSTEGVEEHLARGSARSINSVDLYQLVKDQAHLLHRFGGHPFAAGLSLPVENIPLFTEAINQQLRRLSGATLTPTVQADLAVTVADLGKELFLELKLLEPCGMGNPVPKLLIKNCWFENAWHRNQQDSQGKKVQYIKTDFEIKDDSSKSSFPGVWWGHYKDELPPSRCDCIAELDYNTFKKRYEIRLVAVRPCVNSVETLHVTSLQLIQDWRNRQPEHSLDSALLLKDCPTSWEGLRAWIRRSLYNRQPLAIAWSKPEHSPPEQIWLTLVGLAKYLSRTNQPVTRVQLLEKLCIGDQTLHLGFKALKFMGFTIKRQDRSMIFSQDSTIESTLAEAAIGQFLAAVREEQFQREYFASVPLSTIEALAHQTAIS</sequence>
<dbReference type="InterPro" id="IPR003156">
    <property type="entry name" value="DHHA1_dom"/>
</dbReference>
<dbReference type="Proteomes" id="UP000629098">
    <property type="component" value="Unassembled WGS sequence"/>
</dbReference>
<dbReference type="PANTHER" id="PTHR30255">
    <property type="entry name" value="SINGLE-STRANDED-DNA-SPECIFIC EXONUCLEASE RECJ"/>
    <property type="match status" value="1"/>
</dbReference>
<name>A0A8J6XJE5_9CYAN</name>
<dbReference type="InterPro" id="IPR038763">
    <property type="entry name" value="DHH_sf"/>
</dbReference>
<evidence type="ECO:0000259" key="8">
    <source>
        <dbReference type="Pfam" id="PF17768"/>
    </source>
</evidence>
<dbReference type="InterPro" id="IPR001667">
    <property type="entry name" value="DDH_dom"/>
</dbReference>
<dbReference type="InterPro" id="IPR051673">
    <property type="entry name" value="SSDNA_exonuclease_RecJ"/>
</dbReference>
<dbReference type="RefSeq" id="WP_190836171.1">
    <property type="nucleotide sequence ID" value="NZ_CAWPPI010000105.1"/>
</dbReference>
<dbReference type="GO" id="GO:0008409">
    <property type="term" value="F:5'-3' exonuclease activity"/>
    <property type="evidence" value="ECO:0007669"/>
    <property type="project" value="InterPro"/>
</dbReference>
<dbReference type="Pfam" id="PF17768">
    <property type="entry name" value="RecJ_OB"/>
    <property type="match status" value="1"/>
</dbReference>
<evidence type="ECO:0000256" key="1">
    <source>
        <dbReference type="ARBA" id="ARBA00005915"/>
    </source>
</evidence>
<feature type="domain" description="DHHA1" evidence="7">
    <location>
        <begin position="365"/>
        <end position="462"/>
    </location>
</feature>
<dbReference type="Pfam" id="PF02272">
    <property type="entry name" value="DHHA1"/>
    <property type="match status" value="1"/>
</dbReference>
<dbReference type="Pfam" id="PF01368">
    <property type="entry name" value="DHH"/>
    <property type="match status" value="1"/>
</dbReference>
<comment type="similarity">
    <text evidence="1">Belongs to the RecJ family.</text>
</comment>
<dbReference type="EMBL" id="JACXAE010000105">
    <property type="protein sequence ID" value="MBD2777099.1"/>
    <property type="molecule type" value="Genomic_DNA"/>
</dbReference>
<evidence type="ECO:0000256" key="3">
    <source>
        <dbReference type="ARBA" id="ARBA00022722"/>
    </source>
</evidence>